<dbReference type="OrthoDB" id="5025471at2759"/>
<gene>
    <name evidence="1" type="ORF">AA0113_g6788</name>
</gene>
<keyword evidence="2" id="KW-1185">Reference proteome</keyword>
<evidence type="ECO:0000313" key="2">
    <source>
        <dbReference type="Proteomes" id="UP000293823"/>
    </source>
</evidence>
<sequence length="166" mass="18203">MRNHRISMKVKNQSPYCLVPNGQYAYWGENCSGPSPVNTSSEDSGGVFRAQAAPWVGCAGVSGYNLSRNDKDTPDVWIILMGSNPDFTQEDNRAGVLMQSLPISPDKNAYKRLYDGNTTSVSLPFDHGIFTLTSKIGYGEDCTATFILTFQEGLDVTREALQAPRP</sequence>
<comment type="caution">
    <text evidence="1">The sequence shown here is derived from an EMBL/GenBank/DDBJ whole genome shotgun (WGS) entry which is preliminary data.</text>
</comment>
<organism evidence="1 2">
    <name type="scientific">Alternaria arborescens</name>
    <dbReference type="NCBI Taxonomy" id="156630"/>
    <lineage>
        <taxon>Eukaryota</taxon>
        <taxon>Fungi</taxon>
        <taxon>Dikarya</taxon>
        <taxon>Ascomycota</taxon>
        <taxon>Pezizomycotina</taxon>
        <taxon>Dothideomycetes</taxon>
        <taxon>Pleosporomycetidae</taxon>
        <taxon>Pleosporales</taxon>
        <taxon>Pleosporineae</taxon>
        <taxon>Pleosporaceae</taxon>
        <taxon>Alternaria</taxon>
        <taxon>Alternaria sect. Alternaria</taxon>
    </lineage>
</organism>
<protein>
    <submittedName>
        <fullName evidence="1">Uncharacterized protein</fullName>
    </submittedName>
</protein>
<dbReference type="AlphaFoldDB" id="A0A4Q4RW93"/>
<name>A0A4Q4RW93_9PLEO</name>
<proteinExistence type="predicted"/>
<accession>A0A4Q4RW93</accession>
<reference evidence="2" key="1">
    <citation type="journal article" date="2019" name="bioRxiv">
        <title>Genomics, evolutionary history and diagnostics of the Alternaria alternata species group including apple and Asian pear pathotypes.</title>
        <authorList>
            <person name="Armitage A.D."/>
            <person name="Cockerton H.M."/>
            <person name="Sreenivasaprasad S."/>
            <person name="Woodhall J.W."/>
            <person name="Lane C.R."/>
            <person name="Harrison R.J."/>
            <person name="Clarkson J.P."/>
        </authorList>
    </citation>
    <scope>NUCLEOTIDE SEQUENCE [LARGE SCALE GENOMIC DNA]</scope>
    <source>
        <strain evidence="2">RGR 97.0016</strain>
    </source>
</reference>
<dbReference type="EMBL" id="PEJP01000025">
    <property type="protein sequence ID" value="RYO61522.1"/>
    <property type="molecule type" value="Genomic_DNA"/>
</dbReference>
<evidence type="ECO:0000313" key="1">
    <source>
        <dbReference type="EMBL" id="RYO61522.1"/>
    </source>
</evidence>
<dbReference type="Proteomes" id="UP000293823">
    <property type="component" value="Unassembled WGS sequence"/>
</dbReference>